<accession>A0A0D8HIZ0</accession>
<sequence length="115" mass="13191">MICDLSHWCVYWFSVKRKEIHRPCESNLGEFGQCSGDFQALAFSGWGKSRRRIAPPSSFNLLYLYRLCWSLLKSFLFALDEIYPGRLAVLRILIPKGHGPWSGMSAARGISLRHN</sequence>
<dbReference type="Proteomes" id="UP000032360">
    <property type="component" value="Unassembled WGS sequence"/>
</dbReference>
<evidence type="ECO:0000313" key="1">
    <source>
        <dbReference type="EMBL" id="KJF17824.1"/>
    </source>
</evidence>
<reference evidence="1 2" key="1">
    <citation type="submission" date="2015-01" db="EMBL/GenBank/DDBJ databases">
        <title>Draft genome of the acidophilic iron oxidizer Acidithrix ferrooxidans strain Py-F3.</title>
        <authorList>
            <person name="Poehlein A."/>
            <person name="Eisen S."/>
            <person name="Schloemann M."/>
            <person name="Johnson B.D."/>
            <person name="Daniel R."/>
            <person name="Muehling M."/>
        </authorList>
    </citation>
    <scope>NUCLEOTIDE SEQUENCE [LARGE SCALE GENOMIC DNA]</scope>
    <source>
        <strain evidence="1 2">Py-F3</strain>
    </source>
</reference>
<proteinExistence type="predicted"/>
<dbReference type="EMBL" id="JXYS01000029">
    <property type="protein sequence ID" value="KJF17824.1"/>
    <property type="molecule type" value="Genomic_DNA"/>
</dbReference>
<evidence type="ECO:0000313" key="2">
    <source>
        <dbReference type="Proteomes" id="UP000032360"/>
    </source>
</evidence>
<comment type="caution">
    <text evidence="1">The sequence shown here is derived from an EMBL/GenBank/DDBJ whole genome shotgun (WGS) entry which is preliminary data.</text>
</comment>
<gene>
    <name evidence="1" type="ORF">AXFE_13210</name>
</gene>
<name>A0A0D8HIZ0_9ACTN</name>
<keyword evidence="2" id="KW-1185">Reference proteome</keyword>
<organism evidence="1 2">
    <name type="scientific">Acidithrix ferrooxidans</name>
    <dbReference type="NCBI Taxonomy" id="1280514"/>
    <lineage>
        <taxon>Bacteria</taxon>
        <taxon>Bacillati</taxon>
        <taxon>Actinomycetota</taxon>
        <taxon>Acidimicrobiia</taxon>
        <taxon>Acidimicrobiales</taxon>
        <taxon>Acidimicrobiaceae</taxon>
        <taxon>Acidithrix</taxon>
    </lineage>
</organism>
<protein>
    <submittedName>
        <fullName evidence="1">Uncharacterized protein</fullName>
    </submittedName>
</protein>
<dbReference type="AlphaFoldDB" id="A0A0D8HIZ0"/>
<dbReference type="STRING" id="1280514.AXFE_13210"/>